<gene>
    <name evidence="2" type="ORF">EL17_11985</name>
</gene>
<feature type="binding site" evidence="1">
    <location>
        <position position="100"/>
    </location>
    <ligand>
        <name>Zn(2+)</name>
        <dbReference type="ChEBI" id="CHEBI:29105"/>
    </ligand>
</feature>
<dbReference type="InterPro" id="IPR036390">
    <property type="entry name" value="WH_DNA-bd_sf"/>
</dbReference>
<dbReference type="InterPro" id="IPR036388">
    <property type="entry name" value="WH-like_DNA-bd_sf"/>
</dbReference>
<dbReference type="eggNOG" id="COG0735">
    <property type="taxonomic scope" value="Bacteria"/>
</dbReference>
<reference evidence="2 3" key="1">
    <citation type="submission" date="2014-04" db="EMBL/GenBank/DDBJ databases">
        <title>Characterization and application of a salt tolerant electro-active bacterium.</title>
        <authorList>
            <person name="Yang L."/>
            <person name="Wei S."/>
            <person name="Tay Q.X.M."/>
        </authorList>
    </citation>
    <scope>NUCLEOTIDE SEQUENCE [LARGE SCALE GENOMIC DNA]</scope>
    <source>
        <strain evidence="2 3">LY1</strain>
    </source>
</reference>
<name>A0A074LIM2_9BACT</name>
<dbReference type="SUPFAM" id="SSF46785">
    <property type="entry name" value="Winged helix' DNA-binding domain"/>
    <property type="match status" value="1"/>
</dbReference>
<dbReference type="EMBL" id="JMIH01000021">
    <property type="protein sequence ID" value="KEO73612.1"/>
    <property type="molecule type" value="Genomic_DNA"/>
</dbReference>
<organism evidence="2 3">
    <name type="scientific">Anditalea andensis</name>
    <dbReference type="NCBI Taxonomy" id="1048983"/>
    <lineage>
        <taxon>Bacteria</taxon>
        <taxon>Pseudomonadati</taxon>
        <taxon>Bacteroidota</taxon>
        <taxon>Cytophagia</taxon>
        <taxon>Cytophagales</taxon>
        <taxon>Cytophagaceae</taxon>
        <taxon>Anditalea</taxon>
    </lineage>
</organism>
<dbReference type="Gene3D" id="1.10.10.10">
    <property type="entry name" value="Winged helix-like DNA-binding domain superfamily/Winged helix DNA-binding domain"/>
    <property type="match status" value="1"/>
</dbReference>
<keyword evidence="1" id="KW-0479">Metal-binding</keyword>
<dbReference type="AlphaFoldDB" id="A0A074LIM2"/>
<dbReference type="PANTHER" id="PTHR33202">
    <property type="entry name" value="ZINC UPTAKE REGULATION PROTEIN"/>
    <property type="match status" value="1"/>
</dbReference>
<evidence type="ECO:0000313" key="2">
    <source>
        <dbReference type="EMBL" id="KEO73612.1"/>
    </source>
</evidence>
<dbReference type="InterPro" id="IPR002481">
    <property type="entry name" value="FUR"/>
</dbReference>
<feature type="binding site" evidence="1">
    <location>
        <position position="136"/>
    </location>
    <ligand>
        <name>Zn(2+)</name>
        <dbReference type="ChEBI" id="CHEBI:29105"/>
    </ligand>
</feature>
<proteinExistence type="predicted"/>
<feature type="binding site" evidence="1">
    <location>
        <position position="139"/>
    </location>
    <ligand>
        <name>Zn(2+)</name>
        <dbReference type="ChEBI" id="CHEBI:29105"/>
    </ligand>
</feature>
<dbReference type="GO" id="GO:0003700">
    <property type="term" value="F:DNA-binding transcription factor activity"/>
    <property type="evidence" value="ECO:0007669"/>
    <property type="project" value="InterPro"/>
</dbReference>
<evidence type="ECO:0000256" key="1">
    <source>
        <dbReference type="PIRSR" id="PIRSR602481-1"/>
    </source>
</evidence>
<dbReference type="GO" id="GO:0045892">
    <property type="term" value="P:negative regulation of DNA-templated transcription"/>
    <property type="evidence" value="ECO:0007669"/>
    <property type="project" value="TreeGrafter"/>
</dbReference>
<dbReference type="RefSeq" id="WP_035074502.1">
    <property type="nucleotide sequence ID" value="NZ_JMIH01000021.1"/>
</dbReference>
<keyword evidence="1" id="KW-0862">Zinc</keyword>
<dbReference type="Pfam" id="PF01475">
    <property type="entry name" value="FUR"/>
    <property type="match status" value="1"/>
</dbReference>
<dbReference type="GO" id="GO:0008270">
    <property type="term" value="F:zinc ion binding"/>
    <property type="evidence" value="ECO:0007669"/>
    <property type="project" value="TreeGrafter"/>
</dbReference>
<dbReference type="GO" id="GO:0000976">
    <property type="term" value="F:transcription cis-regulatory region binding"/>
    <property type="evidence" value="ECO:0007669"/>
    <property type="project" value="TreeGrafter"/>
</dbReference>
<dbReference type="GO" id="GO:1900376">
    <property type="term" value="P:regulation of secondary metabolite biosynthetic process"/>
    <property type="evidence" value="ECO:0007669"/>
    <property type="project" value="TreeGrafter"/>
</dbReference>
<comment type="cofactor">
    <cofactor evidence="1">
        <name>Zn(2+)</name>
        <dbReference type="ChEBI" id="CHEBI:29105"/>
    </cofactor>
    <text evidence="1">Binds 1 zinc ion per subunit.</text>
</comment>
<feature type="binding site" evidence="1">
    <location>
        <position position="103"/>
    </location>
    <ligand>
        <name>Zn(2+)</name>
        <dbReference type="ChEBI" id="CHEBI:29105"/>
    </ligand>
</feature>
<evidence type="ECO:0000313" key="3">
    <source>
        <dbReference type="Proteomes" id="UP000027821"/>
    </source>
</evidence>
<dbReference type="Proteomes" id="UP000027821">
    <property type="component" value="Unassembled WGS sequence"/>
</dbReference>
<comment type="caution">
    <text evidence="2">The sequence shown here is derived from an EMBL/GenBank/DDBJ whole genome shotgun (WGS) entry which is preliminary data.</text>
</comment>
<accession>A0A074LIM2</accession>
<sequence length="140" mass="16025">MSQNTADILKDHNLRVTSCRRDVLSSFFKRQEALSHSDLEEELKDDFDRVTIYRTLKTFLENDLIHKVLDDSGATKYALCLHEHSSESHHHQHDHVHFKCEKCGKTNCIEEISLPMVSLPNGYIGKDASLLIQGICNKCS</sequence>
<keyword evidence="3" id="KW-1185">Reference proteome</keyword>
<protein>
    <submittedName>
        <fullName evidence="2">Fur family transcriptional regulator</fullName>
    </submittedName>
</protein>
<dbReference type="STRING" id="1048983.EL17_11985"/>
<dbReference type="OrthoDB" id="594893at2"/>
<dbReference type="PANTHER" id="PTHR33202:SF22">
    <property type="entry name" value="HYDROGEN PEROXIDE SENSITIVE REPRESSOR"/>
    <property type="match status" value="1"/>
</dbReference>